<dbReference type="InterPro" id="IPR036779">
    <property type="entry name" value="LysM_dom_sf"/>
</dbReference>
<gene>
    <name evidence="4" type="ORF">JZ786_13130</name>
</gene>
<dbReference type="Gene3D" id="3.10.350.10">
    <property type="entry name" value="LysM domain"/>
    <property type="match status" value="1"/>
</dbReference>
<keyword evidence="2" id="KW-0472">Membrane</keyword>
<dbReference type="PROSITE" id="PS51782">
    <property type="entry name" value="LYSM"/>
    <property type="match status" value="1"/>
</dbReference>
<sequence length="157" mass="16916">MQTAYSGSSNGYTSSYASGGSVRQNTTSRFEPSRFEPSRFESLNAHAVRNLAVTNTGTPSPSGRAKSLRRSLVIIVVAIMWVCALFSAFHHSAGIASAETTGVPYVVHSGDTLWSIAQKESPVGADPRTVVLQIMRFNHMQSAQIYPGETLLLPNGR</sequence>
<dbReference type="SMART" id="SM00257">
    <property type="entry name" value="LysM"/>
    <property type="match status" value="1"/>
</dbReference>
<evidence type="ECO:0000256" key="2">
    <source>
        <dbReference type="SAM" id="Phobius"/>
    </source>
</evidence>
<dbReference type="EMBL" id="CP071182">
    <property type="protein sequence ID" value="QSO45518.1"/>
    <property type="molecule type" value="Genomic_DNA"/>
</dbReference>
<keyword evidence="2" id="KW-0812">Transmembrane</keyword>
<protein>
    <submittedName>
        <fullName evidence="4">LysM peptidoglycan-binding domain-containing protein</fullName>
    </submittedName>
</protein>
<feature type="domain" description="LysM" evidence="3">
    <location>
        <begin position="103"/>
        <end position="153"/>
    </location>
</feature>
<dbReference type="KEGG" id="afx:JZ786_13130"/>
<dbReference type="SUPFAM" id="SSF54106">
    <property type="entry name" value="LysM domain"/>
    <property type="match status" value="1"/>
</dbReference>
<feature type="compositionally biased region" description="Low complexity" evidence="1">
    <location>
        <begin position="1"/>
        <end position="21"/>
    </location>
</feature>
<name>A0A9X7VXE8_9BACL</name>
<evidence type="ECO:0000313" key="5">
    <source>
        <dbReference type="Proteomes" id="UP000663505"/>
    </source>
</evidence>
<proteinExistence type="predicted"/>
<feature type="transmembrane region" description="Helical" evidence="2">
    <location>
        <begin position="72"/>
        <end position="89"/>
    </location>
</feature>
<dbReference type="RefSeq" id="WP_206654889.1">
    <property type="nucleotide sequence ID" value="NZ_CP071182.1"/>
</dbReference>
<dbReference type="Proteomes" id="UP000663505">
    <property type="component" value="Chromosome"/>
</dbReference>
<dbReference type="CDD" id="cd00118">
    <property type="entry name" value="LysM"/>
    <property type="match status" value="1"/>
</dbReference>
<feature type="region of interest" description="Disordered" evidence="1">
    <location>
        <begin position="1"/>
        <end position="35"/>
    </location>
</feature>
<reference evidence="4 5" key="1">
    <citation type="submission" date="2021-02" db="EMBL/GenBank/DDBJ databases">
        <title>Alicyclobacillus curvatus sp. nov. and Alicyclobacillus mengziensis sp. nov., two acidophilic bacteria isolated from acid mine drainage.</title>
        <authorList>
            <person name="Huang Y."/>
        </authorList>
    </citation>
    <scope>NUCLEOTIDE SEQUENCE [LARGE SCALE GENOMIC DNA]</scope>
    <source>
        <strain evidence="4 5">S30H14</strain>
    </source>
</reference>
<accession>A0A9X7VXE8</accession>
<organism evidence="4 5">
    <name type="scientific">Alicyclobacillus mengziensis</name>
    <dbReference type="NCBI Taxonomy" id="2931921"/>
    <lineage>
        <taxon>Bacteria</taxon>
        <taxon>Bacillati</taxon>
        <taxon>Bacillota</taxon>
        <taxon>Bacilli</taxon>
        <taxon>Bacillales</taxon>
        <taxon>Alicyclobacillaceae</taxon>
        <taxon>Alicyclobacillus</taxon>
    </lineage>
</organism>
<evidence type="ECO:0000256" key="1">
    <source>
        <dbReference type="SAM" id="MobiDB-lite"/>
    </source>
</evidence>
<evidence type="ECO:0000259" key="3">
    <source>
        <dbReference type="PROSITE" id="PS51782"/>
    </source>
</evidence>
<keyword evidence="5" id="KW-1185">Reference proteome</keyword>
<dbReference type="Pfam" id="PF01476">
    <property type="entry name" value="LysM"/>
    <property type="match status" value="1"/>
</dbReference>
<evidence type="ECO:0000313" key="4">
    <source>
        <dbReference type="EMBL" id="QSO45518.1"/>
    </source>
</evidence>
<keyword evidence="2" id="KW-1133">Transmembrane helix</keyword>
<dbReference type="AlphaFoldDB" id="A0A9X7VXE8"/>
<dbReference type="InterPro" id="IPR018392">
    <property type="entry name" value="LysM"/>
</dbReference>